<feature type="signal peptide" evidence="10">
    <location>
        <begin position="1"/>
        <end position="20"/>
    </location>
</feature>
<dbReference type="OrthoDB" id="5327615at2"/>
<dbReference type="PROSITE" id="PS00162">
    <property type="entry name" value="ALPHA_CA_1"/>
    <property type="match status" value="1"/>
</dbReference>
<organism evidence="13 14">
    <name type="scientific">Vibrio spartinae</name>
    <dbReference type="NCBI Taxonomy" id="1918945"/>
    <lineage>
        <taxon>Bacteria</taxon>
        <taxon>Pseudomonadati</taxon>
        <taxon>Pseudomonadota</taxon>
        <taxon>Gammaproteobacteria</taxon>
        <taxon>Vibrionales</taxon>
        <taxon>Vibrionaceae</taxon>
        <taxon>Vibrio</taxon>
    </lineage>
</organism>
<reference evidence="12 15" key="3">
    <citation type="journal article" date="2020" name="J. Nat. Prod.">
        <title>Genomics-Metabolomics Profiling Disclosed Marine Vibrio spartinae 3.6 as a Producer of a New Branched Side Chain Prodigiosin.</title>
        <authorList>
            <person name="Vitale G.A."/>
            <person name="Sciarretta M."/>
            <person name="Palma Esposito F."/>
            <person name="January G.G."/>
            <person name="Giaccio M."/>
            <person name="Bunk B."/>
            <person name="Sproer C."/>
            <person name="Bajerski F."/>
            <person name="Power D."/>
            <person name="Festa C."/>
            <person name="Monti M.C."/>
            <person name="D'Auria M.V."/>
            <person name="de Pascale D."/>
        </authorList>
    </citation>
    <scope>NUCLEOTIDE SEQUENCE [LARGE SCALE GENOMIC DNA]</scope>
    <source>
        <strain evidence="12 15">3.6</strain>
    </source>
</reference>
<evidence type="ECO:0000256" key="8">
    <source>
        <dbReference type="ARBA" id="ARBA00023239"/>
    </source>
</evidence>
<comment type="similarity">
    <text evidence="3 10">Belongs to the alpha-carbonic anhydrase family.</text>
</comment>
<gene>
    <name evidence="13" type="primary">cah</name>
    <name evidence="13" type="ORF">VSP9026_01016</name>
    <name evidence="12" type="ORF">Vspart_04472</name>
</gene>
<dbReference type="PANTHER" id="PTHR18952:SF265">
    <property type="entry name" value="CARBONIC ANHYDRASE"/>
    <property type="match status" value="1"/>
</dbReference>
<protein>
    <recommendedName>
        <fullName evidence="5 10">Carbonic anhydrase</fullName>
        <ecNumber evidence="4 10">4.2.1.1</ecNumber>
    </recommendedName>
</protein>
<dbReference type="Proteomes" id="UP000184774">
    <property type="component" value="Unassembled WGS sequence"/>
</dbReference>
<evidence type="ECO:0000256" key="9">
    <source>
        <dbReference type="ARBA" id="ARBA00048348"/>
    </source>
</evidence>
<dbReference type="InterPro" id="IPR023561">
    <property type="entry name" value="Carbonic_anhydrase_a-class"/>
</dbReference>
<dbReference type="SMART" id="SM01057">
    <property type="entry name" value="Carb_anhydrase"/>
    <property type="match status" value="1"/>
</dbReference>
<evidence type="ECO:0000256" key="2">
    <source>
        <dbReference type="ARBA" id="ARBA00002904"/>
    </source>
</evidence>
<comment type="cofactor">
    <cofactor evidence="1 10">
        <name>Zn(2+)</name>
        <dbReference type="ChEBI" id="CHEBI:29105"/>
    </cofactor>
</comment>
<accession>A0A1N6M1T3</accession>
<dbReference type="EC" id="4.2.1.1" evidence="4 10"/>
<evidence type="ECO:0000313" key="13">
    <source>
        <dbReference type="EMBL" id="SIO93351.1"/>
    </source>
</evidence>
<dbReference type="RefSeq" id="WP_074371952.1">
    <property type="nucleotide sequence ID" value="NZ_AP024908.1"/>
</dbReference>
<keyword evidence="6 10" id="KW-0479">Metal-binding</keyword>
<evidence type="ECO:0000256" key="5">
    <source>
        <dbReference type="ARBA" id="ARBA00014628"/>
    </source>
</evidence>
<dbReference type="EMBL" id="FSSB01000008">
    <property type="protein sequence ID" value="SIO93351.1"/>
    <property type="molecule type" value="Genomic_DNA"/>
</dbReference>
<comment type="function">
    <text evidence="2 10">Reversible hydration of carbon dioxide.</text>
</comment>
<sequence>MKKIILAISVGALFSTMTQASEWGYIGEHGPKHWGHVSKVCETGRNQSPINLTETVTSELKPLAIDYQGQVTTLTNNGHTLQATITGNNTLTVDGKLFELKQFHFHTPSENLIKNHQYPLEAHFVHQDSDGNLAVIAVMFDIGGANQELTLLTQKLPGKGDAVPVSFPVKDLLPPTQKYYRFNGSLTTPPCSEGVRWFVMKQTKTLSTKQENVLASVMGHNNRPVQARNARVVLDEK</sequence>
<keyword evidence="15" id="KW-1185">Reference proteome</keyword>
<evidence type="ECO:0000256" key="7">
    <source>
        <dbReference type="ARBA" id="ARBA00022833"/>
    </source>
</evidence>
<dbReference type="PROSITE" id="PS51144">
    <property type="entry name" value="ALPHA_CA_2"/>
    <property type="match status" value="1"/>
</dbReference>
<evidence type="ECO:0000256" key="1">
    <source>
        <dbReference type="ARBA" id="ARBA00001947"/>
    </source>
</evidence>
<evidence type="ECO:0000259" key="11">
    <source>
        <dbReference type="PROSITE" id="PS51144"/>
    </source>
</evidence>
<keyword evidence="7 10" id="KW-0862">Zinc</keyword>
<proteinExistence type="inferred from homology"/>
<reference evidence="12" key="2">
    <citation type="submission" date="2019-11" db="EMBL/GenBank/DDBJ databases">
        <authorList>
            <person name="January G."/>
            <person name="Bunk B."/>
        </authorList>
    </citation>
    <scope>NUCLEOTIDE SEQUENCE</scope>
    <source>
        <strain evidence="12">3.6</strain>
    </source>
</reference>
<dbReference type="InterPro" id="IPR001148">
    <property type="entry name" value="CA_dom"/>
</dbReference>
<dbReference type="PANTHER" id="PTHR18952">
    <property type="entry name" value="CARBONIC ANHYDRASE"/>
    <property type="match status" value="1"/>
</dbReference>
<dbReference type="Proteomes" id="UP000515264">
    <property type="component" value="Chromosome 2"/>
</dbReference>
<dbReference type="SUPFAM" id="SSF51069">
    <property type="entry name" value="Carbonic anhydrase"/>
    <property type="match status" value="1"/>
</dbReference>
<evidence type="ECO:0000256" key="4">
    <source>
        <dbReference type="ARBA" id="ARBA00012925"/>
    </source>
</evidence>
<reference evidence="13 14" key="1">
    <citation type="submission" date="2016-12" db="EMBL/GenBank/DDBJ databases">
        <authorList>
            <person name="Song W.-J."/>
            <person name="Kurnit D.M."/>
        </authorList>
    </citation>
    <scope>NUCLEOTIDE SEQUENCE [LARGE SCALE GENOMIC DNA]</scope>
    <source>
        <strain evidence="13 14">CECT 9026</strain>
    </source>
</reference>
<dbReference type="Pfam" id="PF00194">
    <property type="entry name" value="Carb_anhydrase"/>
    <property type="match status" value="1"/>
</dbReference>
<evidence type="ECO:0000313" key="15">
    <source>
        <dbReference type="Proteomes" id="UP000515264"/>
    </source>
</evidence>
<evidence type="ECO:0000256" key="6">
    <source>
        <dbReference type="ARBA" id="ARBA00022723"/>
    </source>
</evidence>
<dbReference type="EMBL" id="CP046269">
    <property type="protein sequence ID" value="QMV17046.1"/>
    <property type="molecule type" value="Genomic_DNA"/>
</dbReference>
<feature type="chain" id="PRO_5041746017" description="Carbonic anhydrase" evidence="10">
    <location>
        <begin position="21"/>
        <end position="237"/>
    </location>
</feature>
<evidence type="ECO:0000313" key="12">
    <source>
        <dbReference type="EMBL" id="QMV17046.1"/>
    </source>
</evidence>
<evidence type="ECO:0000256" key="10">
    <source>
        <dbReference type="RuleBase" id="RU367011"/>
    </source>
</evidence>
<dbReference type="CDD" id="cd03124">
    <property type="entry name" value="alpha_CA_prokaryotic_like"/>
    <property type="match status" value="1"/>
</dbReference>
<dbReference type="Gene3D" id="3.10.200.10">
    <property type="entry name" value="Alpha carbonic anhydrase"/>
    <property type="match status" value="1"/>
</dbReference>
<dbReference type="GO" id="GO:0008270">
    <property type="term" value="F:zinc ion binding"/>
    <property type="evidence" value="ECO:0007669"/>
    <property type="project" value="UniProtKB-UniRule"/>
</dbReference>
<comment type="catalytic activity">
    <reaction evidence="9 10">
        <text>hydrogencarbonate + H(+) = CO2 + H2O</text>
        <dbReference type="Rhea" id="RHEA:10748"/>
        <dbReference type="ChEBI" id="CHEBI:15377"/>
        <dbReference type="ChEBI" id="CHEBI:15378"/>
        <dbReference type="ChEBI" id="CHEBI:16526"/>
        <dbReference type="ChEBI" id="CHEBI:17544"/>
        <dbReference type="EC" id="4.2.1.1"/>
    </reaction>
</comment>
<name>A0A1N6M1T3_9VIBR</name>
<evidence type="ECO:0000256" key="3">
    <source>
        <dbReference type="ARBA" id="ARBA00010718"/>
    </source>
</evidence>
<keyword evidence="10" id="KW-0732">Signal</keyword>
<dbReference type="InterPro" id="IPR036398">
    <property type="entry name" value="CA_dom_sf"/>
</dbReference>
<evidence type="ECO:0000313" key="14">
    <source>
        <dbReference type="Proteomes" id="UP000184774"/>
    </source>
</evidence>
<keyword evidence="8 10" id="KW-0456">Lyase</keyword>
<dbReference type="AlphaFoldDB" id="A0A1N6M1T3"/>
<feature type="domain" description="Alpha-carbonic anhydrase" evidence="11">
    <location>
        <begin position="21"/>
        <end position="237"/>
    </location>
</feature>
<dbReference type="InterPro" id="IPR018338">
    <property type="entry name" value="Carbonic_anhydrase_a-class_CS"/>
</dbReference>
<dbReference type="GO" id="GO:0004089">
    <property type="term" value="F:carbonate dehydratase activity"/>
    <property type="evidence" value="ECO:0007669"/>
    <property type="project" value="UniProtKB-UniRule"/>
</dbReference>
<dbReference type="InterPro" id="IPR041891">
    <property type="entry name" value="Alpha_CA_prokaryot-like"/>
</dbReference>